<feature type="region of interest" description="Disordered" evidence="7">
    <location>
        <begin position="1378"/>
        <end position="1456"/>
    </location>
</feature>
<evidence type="ECO:0000256" key="4">
    <source>
        <dbReference type="ARBA" id="ARBA00023125"/>
    </source>
</evidence>
<protein>
    <recommendedName>
        <fullName evidence="8">Zn(2)-C6 fungal-type domain-containing protein</fullName>
    </recommendedName>
</protein>
<feature type="compositionally biased region" description="Low complexity" evidence="7">
    <location>
        <begin position="1443"/>
        <end position="1453"/>
    </location>
</feature>
<dbReference type="EMBL" id="JAPDMQ010000989">
    <property type="protein sequence ID" value="KAK0519435.1"/>
    <property type="molecule type" value="Genomic_DNA"/>
</dbReference>
<feature type="compositionally biased region" description="Acidic residues" evidence="7">
    <location>
        <begin position="146"/>
        <end position="171"/>
    </location>
</feature>
<feature type="compositionally biased region" description="Basic residues" evidence="7">
    <location>
        <begin position="461"/>
        <end position="472"/>
    </location>
</feature>
<evidence type="ECO:0000256" key="5">
    <source>
        <dbReference type="ARBA" id="ARBA00023163"/>
    </source>
</evidence>
<comment type="subcellular location">
    <subcellularLocation>
        <location evidence="1">Nucleus</location>
    </subcellularLocation>
</comment>
<dbReference type="PROSITE" id="PS50048">
    <property type="entry name" value="ZN2_CY6_FUNGAL_2"/>
    <property type="match status" value="1"/>
</dbReference>
<feature type="compositionally biased region" description="Low complexity" evidence="7">
    <location>
        <begin position="95"/>
        <end position="113"/>
    </location>
</feature>
<feature type="compositionally biased region" description="Low complexity" evidence="7">
    <location>
        <begin position="1386"/>
        <end position="1406"/>
    </location>
</feature>
<feature type="compositionally biased region" description="Pro residues" evidence="7">
    <location>
        <begin position="114"/>
        <end position="126"/>
    </location>
</feature>
<keyword evidence="2" id="KW-0479">Metal-binding</keyword>
<evidence type="ECO:0000256" key="3">
    <source>
        <dbReference type="ARBA" id="ARBA00023015"/>
    </source>
</evidence>
<feature type="region of interest" description="Disordered" evidence="7">
    <location>
        <begin position="500"/>
        <end position="597"/>
    </location>
</feature>
<sequence>MARAPPTASPSLHPSAGRSPSNTAPTASRYPPSSSASASASASSTSHPGQAPPTFLYPGSSSSAMGSGWGPPPSLQRLASGSHPANLVYPSQHGLPLSPANHSPAPSSASAPTPMHPPAPPPPPPHASTSTLAALYDSRDPGAEDYGQEAEDYDEEDEEDEDDEEDDEEDGTSVHNSSMISKKRKRKSGGVGAAFDPQALSASGSGSAGGAQEGPSTSADGTQEPNSLMSDQPPEKKPKVSRGSKACTNCRRLKMRCVPSDQEGGHPCKRCLNSGGNCVFEASQRGKRTTKGKKAEAMAASLKKMEETLNSVLRSIRDPASAGGGAVDLTGSYSVTGDFVGKTLNEPQRSPFEQYNTTTATTAAATARVTSVPAVPARTSAAVAAVGASPGGQHINPASISAPPPPSGNLSSSRSSHGGSQGTALSPEQERGSGNLSHQDRSRGADGSSASGSSHDPPYRPMRHRIPRKSPPRLHSLPDNSLNPLGLLAEASLHNTERLHRKALQHRRGASFTSSSREGGAQDEGDDSGISPAAASERSAPAAAEGRHAAIAEEPASMERARSRAKTIHATPGDGTHLKAVGAGAGANSGKGTAEGAADEIAAADGEDEDGAPRFVPAEGDFSRALGVASSSYFKPGPLSNLALRRIVIEREIPPQLLTQGIISSEEILELFQIFFHNCSTHVILLDPEMHTPALICARSPFLFSAVCTVASRFYSHKRPDLYAKCLAESKRCAYDIMSRGYKSVEIVQGFLLLSLWTQPSERYETDKTWLFSGVAMRMATDLNLHRKSTLTLPPDVSPNDPVVLEWEREILNRERTWFLCFTMDRNLAATMGKPYTIREDFLIRNCKYWCEQRASRPWDIALASLVELLRLTSRMLDMLYSSTRSVNGLNLELDYSTMLRIWNEQLEEVRDQWAYKGIFPSVYRPRSDPFDDIKSRLASQRAHIERNSPPVAAEEGAEIADAEAGTGKEGKQKQKATDEPITDPAQMKHDQRLLHFYVKQAPLRWHYAVLIINSFGLQRALDTNSEEKGYFFLKCQSAAKGMVKAALDGLRPVLRYAPDAQFVMISYACVFMLKLLRKEFRGWIDEEEVTGLISQVIDTLDEVAVNETHTPALHATFLRRLLNARAETRPGSPYASAYHSRAETPAPAAGAAGGAGAGASGSGLGDHPSFGMTPLDGRRNSTMAGGGQGQGLPSAFGSRRVSTEGPGGLHGSGDGLQSSAGNAGGEGGLDSLGALPNTLGSTFGSAFGIHGSAPFGASNGNGLGAMGPPNLLHNSGRFNAFSPNIVSSSPARFVGDEPATMSGEASSHMPFAGFDASGQGGMGMGGMGMGMGMNLDGNSSAAAAIFGASSLAQLFPSNTGFSGSGAPADSSHAAAMHFGGGGGMSQAHADGAASGSAGAGQMQPPTGGGHQQQHSHNHQHHHPQPHHIMPGLGGSNGGAGAGNAAATNSSGAMHGGSAQLMESVFDDTFWSTLLPPGFGTSSSLNAPTLDFSSAGGMGGAGIPMGLGMGFGGG</sequence>
<dbReference type="SMART" id="SM00906">
    <property type="entry name" value="Fungal_trans"/>
    <property type="match status" value="1"/>
</dbReference>
<dbReference type="SMART" id="SM00066">
    <property type="entry name" value="GAL4"/>
    <property type="match status" value="1"/>
</dbReference>
<dbReference type="PROSITE" id="PS00463">
    <property type="entry name" value="ZN2_CY6_FUNGAL_1"/>
    <property type="match status" value="1"/>
</dbReference>
<feature type="compositionally biased region" description="Low complexity" evidence="7">
    <location>
        <begin position="531"/>
        <end position="544"/>
    </location>
</feature>
<dbReference type="InterPro" id="IPR036864">
    <property type="entry name" value="Zn2-C6_fun-type_DNA-bd_sf"/>
</dbReference>
<feature type="compositionally biased region" description="Basic and acidic residues" evidence="7">
    <location>
        <begin position="967"/>
        <end position="979"/>
    </location>
</feature>
<dbReference type="InterPro" id="IPR051089">
    <property type="entry name" value="prtT"/>
</dbReference>
<evidence type="ECO:0000256" key="7">
    <source>
        <dbReference type="SAM" id="MobiDB-lite"/>
    </source>
</evidence>
<dbReference type="GO" id="GO:0008270">
    <property type="term" value="F:zinc ion binding"/>
    <property type="evidence" value="ECO:0007669"/>
    <property type="project" value="InterPro"/>
</dbReference>
<dbReference type="CDD" id="cd12148">
    <property type="entry name" value="fungal_TF_MHR"/>
    <property type="match status" value="1"/>
</dbReference>
<dbReference type="GO" id="GO:0006351">
    <property type="term" value="P:DNA-templated transcription"/>
    <property type="evidence" value="ECO:0007669"/>
    <property type="project" value="InterPro"/>
</dbReference>
<feature type="compositionally biased region" description="Low complexity" evidence="7">
    <location>
        <begin position="23"/>
        <end position="46"/>
    </location>
</feature>
<feature type="region of interest" description="Disordered" evidence="7">
    <location>
        <begin position="394"/>
        <end position="481"/>
    </location>
</feature>
<accession>A0AAN6G3V4</accession>
<dbReference type="GO" id="GO:0000976">
    <property type="term" value="F:transcription cis-regulatory region binding"/>
    <property type="evidence" value="ECO:0007669"/>
    <property type="project" value="TreeGrafter"/>
</dbReference>
<feature type="compositionally biased region" description="Basic and acidic residues" evidence="7">
    <location>
        <begin position="545"/>
        <end position="562"/>
    </location>
</feature>
<feature type="region of interest" description="Disordered" evidence="7">
    <location>
        <begin position="962"/>
        <end position="985"/>
    </location>
</feature>
<evidence type="ECO:0000256" key="2">
    <source>
        <dbReference type="ARBA" id="ARBA00022723"/>
    </source>
</evidence>
<feature type="compositionally biased region" description="Basic residues" evidence="7">
    <location>
        <begin position="500"/>
        <end position="509"/>
    </location>
</feature>
<evidence type="ECO:0000256" key="1">
    <source>
        <dbReference type="ARBA" id="ARBA00004123"/>
    </source>
</evidence>
<dbReference type="SUPFAM" id="SSF57701">
    <property type="entry name" value="Zn2/Cys6 DNA-binding domain"/>
    <property type="match status" value="1"/>
</dbReference>
<name>A0AAN6G3V4_9BASI</name>
<dbReference type="PANTHER" id="PTHR31845">
    <property type="entry name" value="FINGER DOMAIN PROTEIN, PUTATIVE-RELATED"/>
    <property type="match status" value="1"/>
</dbReference>
<dbReference type="Proteomes" id="UP001176521">
    <property type="component" value="Unassembled WGS sequence"/>
</dbReference>
<keyword evidence="4" id="KW-0238">DNA-binding</keyword>
<organism evidence="9 10">
    <name type="scientific">Tilletia horrida</name>
    <dbReference type="NCBI Taxonomy" id="155126"/>
    <lineage>
        <taxon>Eukaryota</taxon>
        <taxon>Fungi</taxon>
        <taxon>Dikarya</taxon>
        <taxon>Basidiomycota</taxon>
        <taxon>Ustilaginomycotina</taxon>
        <taxon>Exobasidiomycetes</taxon>
        <taxon>Tilletiales</taxon>
        <taxon>Tilletiaceae</taxon>
        <taxon>Tilletia</taxon>
    </lineage>
</organism>
<comment type="caution">
    <text evidence="9">The sequence shown here is derived from an EMBL/GenBank/DDBJ whole genome shotgun (WGS) entry which is preliminary data.</text>
</comment>
<evidence type="ECO:0000313" key="9">
    <source>
        <dbReference type="EMBL" id="KAK0519435.1"/>
    </source>
</evidence>
<feature type="region of interest" description="Disordered" evidence="7">
    <location>
        <begin position="1"/>
        <end position="245"/>
    </location>
</feature>
<dbReference type="GO" id="GO:0000981">
    <property type="term" value="F:DNA-binding transcription factor activity, RNA polymerase II-specific"/>
    <property type="evidence" value="ECO:0007669"/>
    <property type="project" value="InterPro"/>
</dbReference>
<feature type="compositionally biased region" description="Basic residues" evidence="7">
    <location>
        <begin position="1414"/>
        <end position="1426"/>
    </location>
</feature>
<feature type="compositionally biased region" description="Gly residues" evidence="7">
    <location>
        <begin position="1206"/>
        <end position="1215"/>
    </location>
</feature>
<feature type="domain" description="Zn(2)-C6 fungal-type" evidence="8">
    <location>
        <begin position="246"/>
        <end position="280"/>
    </location>
</feature>
<keyword evidence="6" id="KW-0539">Nucleus</keyword>
<dbReference type="PANTHER" id="PTHR31845:SF19">
    <property type="entry name" value="TRANSCRIPTION FACTOR DOMAIN-CONTAINING PROTEIN"/>
    <property type="match status" value="1"/>
</dbReference>
<feature type="region of interest" description="Disordered" evidence="7">
    <location>
        <begin position="1133"/>
        <end position="1230"/>
    </location>
</feature>
<keyword evidence="10" id="KW-1185">Reference proteome</keyword>
<dbReference type="GO" id="GO:0005634">
    <property type="term" value="C:nucleus"/>
    <property type="evidence" value="ECO:0007669"/>
    <property type="project" value="UniProtKB-SubCell"/>
</dbReference>
<dbReference type="InterPro" id="IPR001138">
    <property type="entry name" value="Zn2Cys6_DnaBD"/>
</dbReference>
<feature type="compositionally biased region" description="Low complexity" evidence="7">
    <location>
        <begin position="408"/>
        <end position="418"/>
    </location>
</feature>
<evidence type="ECO:0000256" key="6">
    <source>
        <dbReference type="ARBA" id="ARBA00023242"/>
    </source>
</evidence>
<feature type="compositionally biased region" description="Polar residues" evidence="7">
    <location>
        <begin position="214"/>
        <end position="230"/>
    </location>
</feature>
<dbReference type="Gene3D" id="4.10.240.10">
    <property type="entry name" value="Zn(2)-C6 fungal-type DNA-binding domain"/>
    <property type="match status" value="1"/>
</dbReference>
<reference evidence="9" key="1">
    <citation type="journal article" date="2023" name="PhytoFront">
        <title>Draft Genome Resources of Seven Strains of Tilletia horrida, Causal Agent of Kernel Smut of Rice.</title>
        <authorList>
            <person name="Khanal S."/>
            <person name="Antony Babu S."/>
            <person name="Zhou X.G."/>
        </authorList>
    </citation>
    <scope>NUCLEOTIDE SEQUENCE</scope>
    <source>
        <strain evidence="9">TX3</strain>
    </source>
</reference>
<feature type="compositionally biased region" description="Low complexity" evidence="7">
    <location>
        <begin position="445"/>
        <end position="454"/>
    </location>
</feature>
<evidence type="ECO:0000313" key="10">
    <source>
        <dbReference type="Proteomes" id="UP001176521"/>
    </source>
</evidence>
<dbReference type="Pfam" id="PF04082">
    <property type="entry name" value="Fungal_trans"/>
    <property type="match status" value="1"/>
</dbReference>
<keyword evidence="5" id="KW-0804">Transcription</keyword>
<dbReference type="CDD" id="cd00067">
    <property type="entry name" value="GAL4"/>
    <property type="match status" value="1"/>
</dbReference>
<feature type="compositionally biased region" description="Gly residues" evidence="7">
    <location>
        <begin position="1432"/>
        <end position="1442"/>
    </location>
</feature>
<keyword evidence="3" id="KW-0805">Transcription regulation</keyword>
<proteinExistence type="predicted"/>
<feature type="compositionally biased region" description="Gly residues" evidence="7">
    <location>
        <begin position="1152"/>
        <end position="1165"/>
    </location>
</feature>
<dbReference type="InterPro" id="IPR007219">
    <property type="entry name" value="XnlR_reg_dom"/>
</dbReference>
<feature type="non-terminal residue" evidence="9">
    <location>
        <position position="1514"/>
    </location>
</feature>
<evidence type="ECO:0000259" key="8">
    <source>
        <dbReference type="PROSITE" id="PS50048"/>
    </source>
</evidence>
<gene>
    <name evidence="9" type="ORF">OC842_007458</name>
</gene>
<dbReference type="Pfam" id="PF00172">
    <property type="entry name" value="Zn_clus"/>
    <property type="match status" value="1"/>
</dbReference>